<dbReference type="Proteomes" id="UP001500064">
    <property type="component" value="Unassembled WGS sequence"/>
</dbReference>
<dbReference type="EMBL" id="BAAAMU010000138">
    <property type="protein sequence ID" value="GAA1684348.1"/>
    <property type="molecule type" value="Genomic_DNA"/>
</dbReference>
<reference evidence="1 2" key="1">
    <citation type="journal article" date="2019" name="Int. J. Syst. Evol. Microbiol.">
        <title>The Global Catalogue of Microorganisms (GCM) 10K type strain sequencing project: providing services to taxonomists for standard genome sequencing and annotation.</title>
        <authorList>
            <consortium name="The Broad Institute Genomics Platform"/>
            <consortium name="The Broad Institute Genome Sequencing Center for Infectious Disease"/>
            <person name="Wu L."/>
            <person name="Ma J."/>
        </authorList>
    </citation>
    <scope>NUCLEOTIDE SEQUENCE [LARGE SCALE GENOMIC DNA]</scope>
    <source>
        <strain evidence="1 2">JCM 13929</strain>
    </source>
</reference>
<organism evidence="1 2">
    <name type="scientific">Nonomuraea maheshkhaliensis</name>
    <dbReference type="NCBI Taxonomy" id="419590"/>
    <lineage>
        <taxon>Bacteria</taxon>
        <taxon>Bacillati</taxon>
        <taxon>Actinomycetota</taxon>
        <taxon>Actinomycetes</taxon>
        <taxon>Streptosporangiales</taxon>
        <taxon>Streptosporangiaceae</taxon>
        <taxon>Nonomuraea</taxon>
    </lineage>
</organism>
<gene>
    <name evidence="1" type="ORF">GCM10009733_096140</name>
</gene>
<accession>A0ABN2H9Z2</accession>
<protein>
    <submittedName>
        <fullName evidence="1">Uncharacterized protein</fullName>
    </submittedName>
</protein>
<keyword evidence="2" id="KW-1185">Reference proteome</keyword>
<sequence>MVLAQRSVADRAVHGRQGYGPGRARVGFPICAVVAWPLRMTRRLCAHSPGAGVVVDRLGAHVPAA</sequence>
<name>A0ABN2H9Z2_9ACTN</name>
<evidence type="ECO:0000313" key="1">
    <source>
        <dbReference type="EMBL" id="GAA1684348.1"/>
    </source>
</evidence>
<evidence type="ECO:0000313" key="2">
    <source>
        <dbReference type="Proteomes" id="UP001500064"/>
    </source>
</evidence>
<proteinExistence type="predicted"/>
<comment type="caution">
    <text evidence="1">The sequence shown here is derived from an EMBL/GenBank/DDBJ whole genome shotgun (WGS) entry which is preliminary data.</text>
</comment>